<evidence type="ECO:0000259" key="2">
    <source>
        <dbReference type="PROSITE" id="PS50072"/>
    </source>
</evidence>
<evidence type="ECO:0000256" key="1">
    <source>
        <dbReference type="RuleBase" id="RU363019"/>
    </source>
</evidence>
<keyword evidence="3" id="KW-1185">Reference proteome</keyword>
<dbReference type="Pfam" id="PF00160">
    <property type="entry name" value="Pro_isomerase"/>
    <property type="match status" value="1"/>
</dbReference>
<name>A0ABM0ZZT9_APLCA</name>
<reference evidence="4" key="1">
    <citation type="submission" date="2025-08" db="UniProtKB">
        <authorList>
            <consortium name="RefSeq"/>
        </authorList>
    </citation>
    <scope>IDENTIFICATION</scope>
</reference>
<comment type="similarity">
    <text evidence="1">Belongs to the cyclophilin-type PPIase family.</text>
</comment>
<keyword evidence="1 4" id="KW-0413">Isomerase</keyword>
<dbReference type="SUPFAM" id="SSF50891">
    <property type="entry name" value="Cyclophilin-like"/>
    <property type="match status" value="1"/>
</dbReference>
<evidence type="ECO:0000313" key="4">
    <source>
        <dbReference type="RefSeq" id="XP_012937924.1"/>
    </source>
</evidence>
<dbReference type="InterPro" id="IPR002130">
    <property type="entry name" value="Cyclophilin-type_PPIase_dom"/>
</dbReference>
<feature type="domain" description="PPIase cyclophilin-type" evidence="2">
    <location>
        <begin position="84"/>
        <end position="233"/>
    </location>
</feature>
<dbReference type="GO" id="GO:0016853">
    <property type="term" value="F:isomerase activity"/>
    <property type="evidence" value="ECO:0007669"/>
    <property type="project" value="UniProtKB-KW"/>
</dbReference>
<dbReference type="Gene3D" id="2.40.100.10">
    <property type="entry name" value="Cyclophilin-like"/>
    <property type="match status" value="1"/>
</dbReference>
<dbReference type="RefSeq" id="XP_012937924.1">
    <property type="nucleotide sequence ID" value="XM_013082470.2"/>
</dbReference>
<keyword evidence="1" id="KW-0732">Signal</keyword>
<gene>
    <name evidence="4" type="primary">LOC106011754</name>
</gene>
<dbReference type="PROSITE" id="PS50072">
    <property type="entry name" value="CSA_PPIASE_2"/>
    <property type="match status" value="1"/>
</dbReference>
<comment type="catalytic activity">
    <reaction evidence="1">
        <text>[protein]-peptidylproline (omega=180) = [protein]-peptidylproline (omega=0)</text>
        <dbReference type="Rhea" id="RHEA:16237"/>
        <dbReference type="Rhea" id="RHEA-COMP:10747"/>
        <dbReference type="Rhea" id="RHEA-COMP:10748"/>
        <dbReference type="ChEBI" id="CHEBI:83833"/>
        <dbReference type="ChEBI" id="CHEBI:83834"/>
        <dbReference type="EC" id="5.2.1.8"/>
    </reaction>
</comment>
<dbReference type="PANTHER" id="PTHR11071:SF561">
    <property type="entry name" value="PEPTIDYL-PROLYL CIS-TRANS ISOMERASE D-RELATED"/>
    <property type="match status" value="1"/>
</dbReference>
<dbReference type="PANTHER" id="PTHR11071">
    <property type="entry name" value="PEPTIDYL-PROLYL CIS-TRANS ISOMERASE"/>
    <property type="match status" value="1"/>
</dbReference>
<organism evidence="3 4">
    <name type="scientific">Aplysia californica</name>
    <name type="common">California sea hare</name>
    <dbReference type="NCBI Taxonomy" id="6500"/>
    <lineage>
        <taxon>Eukaryota</taxon>
        <taxon>Metazoa</taxon>
        <taxon>Spiralia</taxon>
        <taxon>Lophotrochozoa</taxon>
        <taxon>Mollusca</taxon>
        <taxon>Gastropoda</taxon>
        <taxon>Heterobranchia</taxon>
        <taxon>Euthyneura</taxon>
        <taxon>Tectipleura</taxon>
        <taxon>Aplysiida</taxon>
        <taxon>Aplysioidea</taxon>
        <taxon>Aplysiidae</taxon>
        <taxon>Aplysia</taxon>
    </lineage>
</organism>
<comment type="function">
    <text evidence="1">PPIases accelerate the folding of proteins. It catalyzes the cis-trans isomerization of proline imidic peptide bonds in oligopeptides.</text>
</comment>
<proteinExistence type="inferred from homology"/>
<dbReference type="Proteomes" id="UP000694888">
    <property type="component" value="Unplaced"/>
</dbReference>
<keyword evidence="1" id="KW-0697">Rotamase</keyword>
<sequence>MATYALLLPVAYFLLTGALAEKNATAEEKDINKFDVKKVNYTDGKRVYGGKEREAPPEKLTVTDEIWLTFQIDNYFEKGKHYQGKVTIACFGELTPVTCLNFISLAKGYRKGRGKMTYKGTKVQKIIRDFMIQMGDVETKYTKGDSIFGSSFNDEDFSISHSHAGWVGMANFGPDTNGSQFYILLRSARWLDGKHVIFGKVLEGMDVLQTIALEETNRQSLPFRTVSIKDCGAIPLSSHYTLTSEDFNTNEDIRTK</sequence>
<dbReference type="GeneID" id="106011754"/>
<dbReference type="EC" id="5.2.1.8" evidence="1"/>
<feature type="signal peptide" evidence="1">
    <location>
        <begin position="1"/>
        <end position="20"/>
    </location>
</feature>
<dbReference type="PRINTS" id="PR00153">
    <property type="entry name" value="CSAPPISMRASE"/>
</dbReference>
<dbReference type="InterPro" id="IPR029000">
    <property type="entry name" value="Cyclophilin-like_dom_sf"/>
</dbReference>
<evidence type="ECO:0000313" key="3">
    <source>
        <dbReference type="Proteomes" id="UP000694888"/>
    </source>
</evidence>
<protein>
    <recommendedName>
        <fullName evidence="1">Peptidyl-prolyl cis-trans isomerase</fullName>
        <shortName evidence="1">PPIase</shortName>
        <ecNumber evidence="1">5.2.1.8</ecNumber>
    </recommendedName>
</protein>
<accession>A0ABM0ZZT9</accession>
<feature type="chain" id="PRO_5045002586" description="Peptidyl-prolyl cis-trans isomerase" evidence="1">
    <location>
        <begin position="21"/>
        <end position="256"/>
    </location>
</feature>